<accession>A0A9P5N973</accession>
<feature type="non-terminal residue" evidence="3">
    <location>
        <position position="1"/>
    </location>
</feature>
<feature type="domain" description="AIG1-type G" evidence="2">
    <location>
        <begin position="1"/>
        <end position="168"/>
    </location>
</feature>
<dbReference type="InterPro" id="IPR006703">
    <property type="entry name" value="G_AIG1"/>
</dbReference>
<dbReference type="OrthoDB" id="8954335at2759"/>
<dbReference type="Gene3D" id="3.40.50.300">
    <property type="entry name" value="P-loop containing nucleotide triphosphate hydrolases"/>
    <property type="match status" value="1"/>
</dbReference>
<keyword evidence="4" id="KW-1185">Reference proteome</keyword>
<comment type="caution">
    <text evidence="3">The sequence shown here is derived from an EMBL/GenBank/DDBJ whole genome shotgun (WGS) entry which is preliminary data.</text>
</comment>
<organism evidence="3 4">
    <name type="scientific">Gymnopilus junonius</name>
    <name type="common">Spectacular rustgill mushroom</name>
    <name type="synonym">Gymnopilus spectabilis subsp. junonius</name>
    <dbReference type="NCBI Taxonomy" id="109634"/>
    <lineage>
        <taxon>Eukaryota</taxon>
        <taxon>Fungi</taxon>
        <taxon>Dikarya</taxon>
        <taxon>Basidiomycota</taxon>
        <taxon>Agaricomycotina</taxon>
        <taxon>Agaricomycetes</taxon>
        <taxon>Agaricomycetidae</taxon>
        <taxon>Agaricales</taxon>
        <taxon>Agaricineae</taxon>
        <taxon>Hymenogastraceae</taxon>
        <taxon>Gymnopilus</taxon>
    </lineage>
</organism>
<sequence>VMGSTGTGKSSFVKLLTGNSSVKIGTALDSETSSVQVLRFLDPVSRRNVVVVDTPGFDDSRTGFTDTQILATITKFLLNEYDGNRKLNALVYLQRISDPRFGGQTSRNLKMFQSLCGANNYKNVIVLTTFWDRVDVEEEGLKREEQLRSRYLKDLLDGGARFMRYNQTIRSAQRVLAHVMTLTPTNVDIQREIRMEGKSLEDTAAGSVHREEVERIIAKHNKEVSELRTEL</sequence>
<dbReference type="AlphaFoldDB" id="A0A9P5N973"/>
<dbReference type="SUPFAM" id="SSF52540">
    <property type="entry name" value="P-loop containing nucleoside triphosphate hydrolases"/>
    <property type="match status" value="1"/>
</dbReference>
<proteinExistence type="predicted"/>
<dbReference type="GO" id="GO:0016787">
    <property type="term" value="F:hydrolase activity"/>
    <property type="evidence" value="ECO:0007669"/>
    <property type="project" value="UniProtKB-KW"/>
</dbReference>
<dbReference type="Proteomes" id="UP000724874">
    <property type="component" value="Unassembled WGS sequence"/>
</dbReference>
<evidence type="ECO:0000313" key="3">
    <source>
        <dbReference type="EMBL" id="KAF8873368.1"/>
    </source>
</evidence>
<evidence type="ECO:0000256" key="1">
    <source>
        <dbReference type="ARBA" id="ARBA00022741"/>
    </source>
</evidence>
<dbReference type="EMBL" id="JADNYJ010000240">
    <property type="protein sequence ID" value="KAF8873368.1"/>
    <property type="molecule type" value="Genomic_DNA"/>
</dbReference>
<evidence type="ECO:0000259" key="2">
    <source>
        <dbReference type="Pfam" id="PF04548"/>
    </source>
</evidence>
<feature type="non-terminal residue" evidence="3">
    <location>
        <position position="231"/>
    </location>
</feature>
<dbReference type="GO" id="GO:0005525">
    <property type="term" value="F:GTP binding"/>
    <property type="evidence" value="ECO:0007669"/>
    <property type="project" value="InterPro"/>
</dbReference>
<keyword evidence="1" id="KW-0547">Nucleotide-binding</keyword>
<gene>
    <name evidence="3" type="ORF">CPB84DRAFT_1644887</name>
</gene>
<reference evidence="3" key="1">
    <citation type="submission" date="2020-11" db="EMBL/GenBank/DDBJ databases">
        <authorList>
            <consortium name="DOE Joint Genome Institute"/>
            <person name="Ahrendt S."/>
            <person name="Riley R."/>
            <person name="Andreopoulos W."/>
            <person name="LaButti K."/>
            <person name="Pangilinan J."/>
            <person name="Ruiz-duenas F.J."/>
            <person name="Barrasa J.M."/>
            <person name="Sanchez-Garcia M."/>
            <person name="Camarero S."/>
            <person name="Miyauchi S."/>
            <person name="Serrano A."/>
            <person name="Linde D."/>
            <person name="Babiker R."/>
            <person name="Drula E."/>
            <person name="Ayuso-Fernandez I."/>
            <person name="Pacheco R."/>
            <person name="Padilla G."/>
            <person name="Ferreira P."/>
            <person name="Barriuso J."/>
            <person name="Kellner H."/>
            <person name="Castanera R."/>
            <person name="Alfaro M."/>
            <person name="Ramirez L."/>
            <person name="Pisabarro A.G."/>
            <person name="Kuo A."/>
            <person name="Tritt A."/>
            <person name="Lipzen A."/>
            <person name="He G."/>
            <person name="Yan M."/>
            <person name="Ng V."/>
            <person name="Cullen D."/>
            <person name="Martin F."/>
            <person name="Rosso M.-N."/>
            <person name="Henrissat B."/>
            <person name="Hibbett D."/>
            <person name="Martinez A.T."/>
            <person name="Grigoriev I.V."/>
        </authorList>
    </citation>
    <scope>NUCLEOTIDE SEQUENCE</scope>
    <source>
        <strain evidence="3">AH 44721</strain>
    </source>
</reference>
<keyword evidence="3" id="KW-0378">Hydrolase</keyword>
<name>A0A9P5N973_GYMJU</name>
<evidence type="ECO:0000313" key="4">
    <source>
        <dbReference type="Proteomes" id="UP000724874"/>
    </source>
</evidence>
<dbReference type="InterPro" id="IPR027417">
    <property type="entry name" value="P-loop_NTPase"/>
</dbReference>
<dbReference type="Pfam" id="PF04548">
    <property type="entry name" value="AIG1"/>
    <property type="match status" value="1"/>
</dbReference>
<protein>
    <submittedName>
        <fullName evidence="3">P-loop containing nucleoside triphosphate hydrolase protein</fullName>
    </submittedName>
</protein>